<dbReference type="Proteomes" id="UP000461409">
    <property type="component" value="Unassembled WGS sequence"/>
</dbReference>
<reference evidence="1 2" key="1">
    <citation type="submission" date="2019-12" db="EMBL/GenBank/DDBJ databases">
        <authorList>
            <person name="Lee S.D."/>
        </authorList>
    </citation>
    <scope>NUCLEOTIDE SEQUENCE [LARGE SCALE GENOMIC DNA]</scope>
    <source>
        <strain evidence="1 2">GH3-10</strain>
    </source>
</reference>
<dbReference type="EMBL" id="WUBR01000003">
    <property type="protein sequence ID" value="MWV29157.1"/>
    <property type="molecule type" value="Genomic_DNA"/>
</dbReference>
<evidence type="ECO:0000313" key="1">
    <source>
        <dbReference type="EMBL" id="MWV29157.1"/>
    </source>
</evidence>
<name>A0A844XF96_9SPHN</name>
<sequence>MSKSTTKSWPEIAFEGWMLSAQMGAVIWLRSIRMMQGGKLAEREAQRMISEKVSAGMTLLPAIMAGGLNQSAESATGRAIAHYQKPVSANRRRLSR</sequence>
<dbReference type="RefSeq" id="WP_160486769.1">
    <property type="nucleotide sequence ID" value="NZ_WUBR01000003.1"/>
</dbReference>
<dbReference type="AlphaFoldDB" id="A0A844XF96"/>
<accession>A0A844XF96</accession>
<keyword evidence="2" id="KW-1185">Reference proteome</keyword>
<organism evidence="1 2">
    <name type="scientific">Aurantiacibacter rhizosphaerae</name>
    <dbReference type="NCBI Taxonomy" id="2691582"/>
    <lineage>
        <taxon>Bacteria</taxon>
        <taxon>Pseudomonadati</taxon>
        <taxon>Pseudomonadota</taxon>
        <taxon>Alphaproteobacteria</taxon>
        <taxon>Sphingomonadales</taxon>
        <taxon>Erythrobacteraceae</taxon>
        <taxon>Aurantiacibacter</taxon>
    </lineage>
</organism>
<evidence type="ECO:0008006" key="3">
    <source>
        <dbReference type="Google" id="ProtNLM"/>
    </source>
</evidence>
<reference evidence="1 2" key="2">
    <citation type="submission" date="2020-02" db="EMBL/GenBank/DDBJ databases">
        <title>Erythrobacter dongmakensis sp. nov., isolated from a tidal mudflat.</title>
        <authorList>
            <person name="Kim I.S."/>
        </authorList>
    </citation>
    <scope>NUCLEOTIDE SEQUENCE [LARGE SCALE GENOMIC DNA]</scope>
    <source>
        <strain evidence="1 2">GH3-10</strain>
    </source>
</reference>
<comment type="caution">
    <text evidence="1">The sequence shown here is derived from an EMBL/GenBank/DDBJ whole genome shotgun (WGS) entry which is preliminary data.</text>
</comment>
<gene>
    <name evidence="1" type="ORF">GRF63_14730</name>
</gene>
<protein>
    <recommendedName>
        <fullName evidence="3">Antifreeze protein</fullName>
    </recommendedName>
</protein>
<evidence type="ECO:0000313" key="2">
    <source>
        <dbReference type="Proteomes" id="UP000461409"/>
    </source>
</evidence>
<proteinExistence type="predicted"/>